<keyword evidence="2" id="KW-1185">Reference proteome</keyword>
<name>A0ABV9U7R7_9ACTN</name>
<evidence type="ECO:0000313" key="1">
    <source>
        <dbReference type="EMBL" id="MFC4912590.1"/>
    </source>
</evidence>
<accession>A0ABV9U7R7</accession>
<dbReference type="RefSeq" id="WP_378262648.1">
    <property type="nucleotide sequence ID" value="NZ_JBHSIT010000012.1"/>
</dbReference>
<dbReference type="Proteomes" id="UP001595872">
    <property type="component" value="Unassembled WGS sequence"/>
</dbReference>
<proteinExistence type="predicted"/>
<dbReference type="InterPro" id="IPR024411">
    <property type="entry name" value="Tail_terminator_phage"/>
</dbReference>
<sequence length="152" mass="16374">MAWTNDLLAGLAAHLAAAGIGQWKPVGTYDPASAVPAITLRTLPDRPDRAIALDLFADVDADDAGLADVLAAVQIQTRGTRDPSDVDDLADAIWDRLHGAQMLTLDTGPAAVHTTLIRRRSSDRLGADEHGRYLRSCNYYVNAARPNAYRPD</sequence>
<reference evidence="2" key="1">
    <citation type="journal article" date="2019" name="Int. J. Syst. Evol. Microbiol.">
        <title>The Global Catalogue of Microorganisms (GCM) 10K type strain sequencing project: providing services to taxonomists for standard genome sequencing and annotation.</title>
        <authorList>
            <consortium name="The Broad Institute Genomics Platform"/>
            <consortium name="The Broad Institute Genome Sequencing Center for Infectious Disease"/>
            <person name="Wu L."/>
            <person name="Ma J."/>
        </authorList>
    </citation>
    <scope>NUCLEOTIDE SEQUENCE [LARGE SCALE GENOMIC DNA]</scope>
    <source>
        <strain evidence="2">KLKA75</strain>
    </source>
</reference>
<dbReference type="EMBL" id="JBHSIT010000012">
    <property type="protein sequence ID" value="MFC4912590.1"/>
    <property type="molecule type" value="Genomic_DNA"/>
</dbReference>
<dbReference type="Pfam" id="PF12691">
    <property type="entry name" value="Phage_tail_terminator_6"/>
    <property type="match status" value="1"/>
</dbReference>
<gene>
    <name evidence="1" type="ORF">ACFPCY_35185</name>
</gene>
<organism evidence="1 2">
    <name type="scientific">Actinomadura gamaensis</name>
    <dbReference type="NCBI Taxonomy" id="1763541"/>
    <lineage>
        <taxon>Bacteria</taxon>
        <taxon>Bacillati</taxon>
        <taxon>Actinomycetota</taxon>
        <taxon>Actinomycetes</taxon>
        <taxon>Streptosporangiales</taxon>
        <taxon>Thermomonosporaceae</taxon>
        <taxon>Actinomadura</taxon>
    </lineage>
</organism>
<protein>
    <submittedName>
        <fullName evidence="1">Minor capsid protein</fullName>
    </submittedName>
</protein>
<evidence type="ECO:0000313" key="2">
    <source>
        <dbReference type="Proteomes" id="UP001595872"/>
    </source>
</evidence>
<comment type="caution">
    <text evidence="1">The sequence shown here is derived from an EMBL/GenBank/DDBJ whole genome shotgun (WGS) entry which is preliminary data.</text>
</comment>